<evidence type="ECO:0000313" key="3">
    <source>
        <dbReference type="EnsemblMetazoa" id="PPA07514.1"/>
    </source>
</evidence>
<dbReference type="Proteomes" id="UP000005239">
    <property type="component" value="Unassembled WGS sequence"/>
</dbReference>
<keyword evidence="4" id="KW-1185">Reference proteome</keyword>
<keyword evidence="2" id="KW-0812">Transmembrane</keyword>
<organism evidence="3 4">
    <name type="scientific">Pristionchus pacificus</name>
    <name type="common">Parasitic nematode worm</name>
    <dbReference type="NCBI Taxonomy" id="54126"/>
    <lineage>
        <taxon>Eukaryota</taxon>
        <taxon>Metazoa</taxon>
        <taxon>Ecdysozoa</taxon>
        <taxon>Nematoda</taxon>
        <taxon>Chromadorea</taxon>
        <taxon>Rhabditida</taxon>
        <taxon>Rhabditina</taxon>
        <taxon>Diplogasteromorpha</taxon>
        <taxon>Diplogasteroidea</taxon>
        <taxon>Neodiplogasteridae</taxon>
        <taxon>Pristionchus</taxon>
    </lineage>
</organism>
<protein>
    <submittedName>
        <fullName evidence="3">Uncharacterized protein</fullName>
    </submittedName>
</protein>
<reference evidence="3" key="2">
    <citation type="submission" date="2022-06" db="UniProtKB">
        <authorList>
            <consortium name="EnsemblMetazoa"/>
        </authorList>
    </citation>
    <scope>IDENTIFICATION</scope>
    <source>
        <strain evidence="3">PS312</strain>
    </source>
</reference>
<evidence type="ECO:0000256" key="2">
    <source>
        <dbReference type="SAM" id="Phobius"/>
    </source>
</evidence>
<evidence type="ECO:0000313" key="4">
    <source>
        <dbReference type="Proteomes" id="UP000005239"/>
    </source>
</evidence>
<proteinExistence type="predicted"/>
<dbReference type="EnsemblMetazoa" id="PPA07514.1">
    <property type="protein sequence ID" value="PPA07514.1"/>
    <property type="gene ID" value="WBGene00097068"/>
</dbReference>
<accession>A0A2A6BDQ0</accession>
<dbReference type="AlphaFoldDB" id="A0A2A6BDQ0"/>
<feature type="compositionally biased region" description="Low complexity" evidence="1">
    <location>
        <begin position="105"/>
        <end position="116"/>
    </location>
</feature>
<accession>A0A8R1U8K1</accession>
<reference evidence="4" key="1">
    <citation type="journal article" date="2008" name="Nat. Genet.">
        <title>The Pristionchus pacificus genome provides a unique perspective on nematode lifestyle and parasitism.</title>
        <authorList>
            <person name="Dieterich C."/>
            <person name="Clifton S.W."/>
            <person name="Schuster L.N."/>
            <person name="Chinwalla A."/>
            <person name="Delehaunty K."/>
            <person name="Dinkelacker I."/>
            <person name="Fulton L."/>
            <person name="Fulton R."/>
            <person name="Godfrey J."/>
            <person name="Minx P."/>
            <person name="Mitreva M."/>
            <person name="Roeseler W."/>
            <person name="Tian H."/>
            <person name="Witte H."/>
            <person name="Yang S.P."/>
            <person name="Wilson R.K."/>
            <person name="Sommer R.J."/>
        </authorList>
    </citation>
    <scope>NUCLEOTIDE SEQUENCE [LARGE SCALE GENOMIC DNA]</scope>
    <source>
        <strain evidence="4">PS312</strain>
    </source>
</reference>
<sequence>MHFLIQPCNHDAASRLFNLADVEGEFNCVIVDNFKTSFYRALNPTENLIDNVIWQLAFHCIAFGIFVLILHTVNKCKRDYSRPARKQREPIRQLIELASLDPATDTVDTRATVTQQQSEPNHSPILAESPVATTETSFGYPTFSLVKDFLHGSQSLVNSPPPRKRSRRISSNDLNDELDRSAPAVN</sequence>
<gene>
    <name evidence="3" type="primary">WBGene00097068</name>
</gene>
<keyword evidence="2" id="KW-0472">Membrane</keyword>
<keyword evidence="2" id="KW-1133">Transmembrane helix</keyword>
<name>A0A2A6BDQ0_PRIPA</name>
<feature type="region of interest" description="Disordered" evidence="1">
    <location>
        <begin position="154"/>
        <end position="186"/>
    </location>
</feature>
<feature type="region of interest" description="Disordered" evidence="1">
    <location>
        <begin position="105"/>
        <end position="130"/>
    </location>
</feature>
<evidence type="ECO:0000256" key="1">
    <source>
        <dbReference type="SAM" id="MobiDB-lite"/>
    </source>
</evidence>
<feature type="transmembrane region" description="Helical" evidence="2">
    <location>
        <begin position="52"/>
        <end position="73"/>
    </location>
</feature>